<dbReference type="AlphaFoldDB" id="A0A377ZHU7"/>
<gene>
    <name evidence="2" type="ORF">NCTC204_00533</name>
</gene>
<accession>A0A377ZHU7</accession>
<evidence type="ECO:0000313" key="2">
    <source>
        <dbReference type="EMBL" id="STU71810.1"/>
    </source>
</evidence>
<name>A0A377ZHU7_KLEPN</name>
<dbReference type="Proteomes" id="UP000255192">
    <property type="component" value="Unassembled WGS sequence"/>
</dbReference>
<feature type="region of interest" description="Disordered" evidence="1">
    <location>
        <begin position="105"/>
        <end position="132"/>
    </location>
</feature>
<feature type="compositionally biased region" description="Basic and acidic residues" evidence="1">
    <location>
        <begin position="120"/>
        <end position="129"/>
    </location>
</feature>
<protein>
    <submittedName>
        <fullName evidence="2">Uncharacterized protein</fullName>
    </submittedName>
</protein>
<evidence type="ECO:0000256" key="1">
    <source>
        <dbReference type="SAM" id="MobiDB-lite"/>
    </source>
</evidence>
<sequence length="215" mass="23780">MICGIRKVAALAHQLAAQVRVRRKAVRPCSQNRLLMSRNLPTGTGMERMFLLVSSASRGGSASAFFEIFRLDELVDIAHYRAAQRIDVEHWVENILADVFARRRGPSASGGGRAGRGRIRRDAPSRRDAAAGNCRPACSARRSSSLIRSRFALRRRCRRCAAPSPGAAGAGSCLSYRHFSPRSGRNTDRSWRRSWNDIRWATAVASLTISSAWLT</sequence>
<dbReference type="EMBL" id="UGMD01000002">
    <property type="protein sequence ID" value="STU71810.1"/>
    <property type="molecule type" value="Genomic_DNA"/>
</dbReference>
<proteinExistence type="predicted"/>
<evidence type="ECO:0000313" key="3">
    <source>
        <dbReference type="Proteomes" id="UP000255192"/>
    </source>
</evidence>
<reference evidence="2 3" key="1">
    <citation type="submission" date="2018-06" db="EMBL/GenBank/DDBJ databases">
        <authorList>
            <consortium name="Pathogen Informatics"/>
            <person name="Doyle S."/>
        </authorList>
    </citation>
    <scope>NUCLEOTIDE SEQUENCE [LARGE SCALE GENOMIC DNA]</scope>
    <source>
        <strain evidence="2 3">NCTC204</strain>
    </source>
</reference>
<organism evidence="2 3">
    <name type="scientific">Klebsiella pneumoniae</name>
    <dbReference type="NCBI Taxonomy" id="573"/>
    <lineage>
        <taxon>Bacteria</taxon>
        <taxon>Pseudomonadati</taxon>
        <taxon>Pseudomonadota</taxon>
        <taxon>Gammaproteobacteria</taxon>
        <taxon>Enterobacterales</taxon>
        <taxon>Enterobacteriaceae</taxon>
        <taxon>Klebsiella/Raoultella group</taxon>
        <taxon>Klebsiella</taxon>
        <taxon>Klebsiella pneumoniae complex</taxon>
    </lineage>
</organism>